<evidence type="ECO:0000256" key="6">
    <source>
        <dbReference type="ARBA" id="ARBA00022786"/>
    </source>
</evidence>
<dbReference type="Pfam" id="PF26200">
    <property type="entry name" value="Rcat_RNF216"/>
    <property type="match status" value="1"/>
</dbReference>
<dbReference type="Gene3D" id="1.20.120.1750">
    <property type="match status" value="1"/>
</dbReference>
<reference evidence="9" key="1">
    <citation type="submission" date="2020-11" db="EMBL/GenBank/DDBJ databases">
        <authorList>
            <consortium name="DOE Joint Genome Institute"/>
            <person name="Ahrendt S."/>
            <person name="Riley R."/>
            <person name="Andreopoulos W."/>
            <person name="Labutti K."/>
            <person name="Pangilinan J."/>
            <person name="Ruiz-Duenas F.J."/>
            <person name="Barrasa J.M."/>
            <person name="Sanchez-Garcia M."/>
            <person name="Camarero S."/>
            <person name="Miyauchi S."/>
            <person name="Serrano A."/>
            <person name="Linde D."/>
            <person name="Babiker R."/>
            <person name="Drula E."/>
            <person name="Ayuso-Fernandez I."/>
            <person name="Pacheco R."/>
            <person name="Padilla G."/>
            <person name="Ferreira P."/>
            <person name="Barriuso J."/>
            <person name="Kellner H."/>
            <person name="Castanera R."/>
            <person name="Alfaro M."/>
            <person name="Ramirez L."/>
            <person name="Pisabarro A.G."/>
            <person name="Kuo A."/>
            <person name="Tritt A."/>
            <person name="Lipzen A."/>
            <person name="He G."/>
            <person name="Yan M."/>
            <person name="Ng V."/>
            <person name="Cullen D."/>
            <person name="Martin F."/>
            <person name="Rosso M.-N."/>
            <person name="Henrissat B."/>
            <person name="Hibbett D."/>
            <person name="Martinez A.T."/>
            <person name="Grigoriev I.V."/>
        </authorList>
    </citation>
    <scope>NUCLEOTIDE SEQUENCE</scope>
    <source>
        <strain evidence="9">CBS 247.69</strain>
    </source>
</reference>
<name>A0A9P6CBZ9_9AGAR</name>
<dbReference type="Proteomes" id="UP000807353">
    <property type="component" value="Unassembled WGS sequence"/>
</dbReference>
<evidence type="ECO:0000313" key="9">
    <source>
        <dbReference type="EMBL" id="KAF9460087.1"/>
    </source>
</evidence>
<dbReference type="AlphaFoldDB" id="A0A9P6CBZ9"/>
<keyword evidence="10" id="KW-1185">Reference proteome</keyword>
<dbReference type="InterPro" id="IPR047545">
    <property type="entry name" value="BRcat_RBR_RNF216"/>
</dbReference>
<feature type="domain" description="RING-type" evidence="8">
    <location>
        <begin position="5"/>
        <end position="235"/>
    </location>
</feature>
<keyword evidence="6" id="KW-0833">Ubl conjugation pathway</keyword>
<gene>
    <name evidence="9" type="ORF">BDZ94DRAFT_1223732</name>
</gene>
<keyword evidence="4" id="KW-0677">Repeat</keyword>
<keyword evidence="7" id="KW-0862">Zinc</keyword>
<dbReference type="Gene3D" id="3.30.40.10">
    <property type="entry name" value="Zinc/RING finger domain, C3HC4 (zinc finger)"/>
    <property type="match status" value="1"/>
</dbReference>
<evidence type="ECO:0000259" key="8">
    <source>
        <dbReference type="PROSITE" id="PS51873"/>
    </source>
</evidence>
<keyword evidence="2" id="KW-0808">Transferase</keyword>
<dbReference type="GO" id="GO:0008270">
    <property type="term" value="F:zinc ion binding"/>
    <property type="evidence" value="ECO:0007669"/>
    <property type="project" value="UniProtKB-KW"/>
</dbReference>
<evidence type="ECO:0000256" key="2">
    <source>
        <dbReference type="ARBA" id="ARBA00022679"/>
    </source>
</evidence>
<comment type="pathway">
    <text evidence="1">Protein modification; protein ubiquitination.</text>
</comment>
<proteinExistence type="predicted"/>
<dbReference type="SUPFAM" id="SSF57850">
    <property type="entry name" value="RING/U-box"/>
    <property type="match status" value="1"/>
</dbReference>
<comment type="caution">
    <text evidence="9">The sequence shown here is derived from an EMBL/GenBank/DDBJ whole genome shotgun (WGS) entry which is preliminary data.</text>
</comment>
<dbReference type="CDD" id="cd20339">
    <property type="entry name" value="BRcat_RBR_RNF216"/>
    <property type="match status" value="1"/>
</dbReference>
<keyword evidence="3" id="KW-0479">Metal-binding</keyword>
<evidence type="ECO:0000256" key="1">
    <source>
        <dbReference type="ARBA" id="ARBA00004906"/>
    </source>
</evidence>
<evidence type="ECO:0000256" key="4">
    <source>
        <dbReference type="ARBA" id="ARBA00022737"/>
    </source>
</evidence>
<dbReference type="InterPro" id="IPR051628">
    <property type="entry name" value="LUBAC_E3_Ligases"/>
</dbReference>
<evidence type="ECO:0000256" key="3">
    <source>
        <dbReference type="ARBA" id="ARBA00022723"/>
    </source>
</evidence>
<dbReference type="PANTHER" id="PTHR22770">
    <property type="entry name" value="UBIQUITIN CONJUGATING ENZYME 7 INTERACTING PROTEIN-RELATED"/>
    <property type="match status" value="1"/>
</dbReference>
<keyword evidence="5" id="KW-0863">Zinc-finger</keyword>
<evidence type="ECO:0000256" key="5">
    <source>
        <dbReference type="ARBA" id="ARBA00022771"/>
    </source>
</evidence>
<dbReference type="InterPro" id="IPR013083">
    <property type="entry name" value="Znf_RING/FYVE/PHD"/>
</dbReference>
<sequence>MHALCTHHARTCTQRGYARSAWHAWHARATHFSTCPHFCKRCIIAHVSTLLGTQNKTIDIKCLHTSGCALIIPDTDINRALPTKIVKLWERAKQRKELEAARLDGWEECPFCDFGCVMEVPWEQDKLFRCLNEEVCGVVSCRMCKELDHLPKSCEENEKDKALDGRHHVEEAMSRALMRNCPKCKKAFVKQSGCNHITCPHCRASSCYLCRQLIVPGDGHFTPTRDGTFRCMGDGSVEELHAREVEEARQKAIEAYKLEHPDVDEAQLQVGFPRAEPEPAHRVPRGFELGVWPGMDVRGGAVGDRGMWPDVWPDMAARNRE</sequence>
<dbReference type="EMBL" id="MU150305">
    <property type="protein sequence ID" value="KAF9460087.1"/>
    <property type="molecule type" value="Genomic_DNA"/>
</dbReference>
<dbReference type="OrthoDB" id="10009520at2759"/>
<feature type="non-terminal residue" evidence="9">
    <location>
        <position position="321"/>
    </location>
</feature>
<dbReference type="GO" id="GO:0016740">
    <property type="term" value="F:transferase activity"/>
    <property type="evidence" value="ECO:0007669"/>
    <property type="project" value="UniProtKB-KW"/>
</dbReference>
<dbReference type="InterPro" id="IPR044066">
    <property type="entry name" value="TRIAD_supradom"/>
</dbReference>
<dbReference type="PROSITE" id="PS51873">
    <property type="entry name" value="TRIAD"/>
    <property type="match status" value="1"/>
</dbReference>
<dbReference type="PANTHER" id="PTHR22770:SF47">
    <property type="entry name" value="E3 UBIQUITIN-PROTEIN LIGASE RNF216"/>
    <property type="match status" value="1"/>
</dbReference>
<protein>
    <recommendedName>
        <fullName evidence="8">RING-type domain-containing protein</fullName>
    </recommendedName>
</protein>
<organism evidence="9 10">
    <name type="scientific">Collybia nuda</name>
    <dbReference type="NCBI Taxonomy" id="64659"/>
    <lineage>
        <taxon>Eukaryota</taxon>
        <taxon>Fungi</taxon>
        <taxon>Dikarya</taxon>
        <taxon>Basidiomycota</taxon>
        <taxon>Agaricomycotina</taxon>
        <taxon>Agaricomycetes</taxon>
        <taxon>Agaricomycetidae</taxon>
        <taxon>Agaricales</taxon>
        <taxon>Tricholomatineae</taxon>
        <taxon>Clitocybaceae</taxon>
        <taxon>Collybia</taxon>
    </lineage>
</organism>
<evidence type="ECO:0000256" key="7">
    <source>
        <dbReference type="ARBA" id="ARBA00022833"/>
    </source>
</evidence>
<evidence type="ECO:0000313" key="10">
    <source>
        <dbReference type="Proteomes" id="UP000807353"/>
    </source>
</evidence>
<accession>A0A9P6CBZ9</accession>